<keyword evidence="2" id="KW-1185">Reference proteome</keyword>
<evidence type="ECO:0000313" key="2">
    <source>
        <dbReference type="Proteomes" id="UP001054945"/>
    </source>
</evidence>
<dbReference type="AlphaFoldDB" id="A0AAV4TNQ6"/>
<name>A0AAV4TNQ6_CAEEX</name>
<organism evidence="1 2">
    <name type="scientific">Caerostris extrusa</name>
    <name type="common">Bark spider</name>
    <name type="synonym">Caerostris bankana</name>
    <dbReference type="NCBI Taxonomy" id="172846"/>
    <lineage>
        <taxon>Eukaryota</taxon>
        <taxon>Metazoa</taxon>
        <taxon>Ecdysozoa</taxon>
        <taxon>Arthropoda</taxon>
        <taxon>Chelicerata</taxon>
        <taxon>Arachnida</taxon>
        <taxon>Araneae</taxon>
        <taxon>Araneomorphae</taxon>
        <taxon>Entelegynae</taxon>
        <taxon>Araneoidea</taxon>
        <taxon>Araneidae</taxon>
        <taxon>Caerostris</taxon>
    </lineage>
</organism>
<proteinExistence type="predicted"/>
<dbReference type="EMBL" id="BPLR01011447">
    <property type="protein sequence ID" value="GIY46607.1"/>
    <property type="molecule type" value="Genomic_DNA"/>
</dbReference>
<gene>
    <name evidence="1" type="ORF">CEXT_433631</name>
</gene>
<sequence length="89" mass="10322">MTKSHKPVVITDLLYHYYERGISDMDNKPILSIYSKFDEPLLFKKILLWMLNSTIRNMALNIGFIESLPTFLGINKILSKLYKDSLGVL</sequence>
<protein>
    <submittedName>
        <fullName evidence="1">Uncharacterized protein</fullName>
    </submittedName>
</protein>
<accession>A0AAV4TNQ6</accession>
<reference evidence="1 2" key="1">
    <citation type="submission" date="2021-06" db="EMBL/GenBank/DDBJ databases">
        <title>Caerostris extrusa draft genome.</title>
        <authorList>
            <person name="Kono N."/>
            <person name="Arakawa K."/>
        </authorList>
    </citation>
    <scope>NUCLEOTIDE SEQUENCE [LARGE SCALE GENOMIC DNA]</scope>
</reference>
<evidence type="ECO:0000313" key="1">
    <source>
        <dbReference type="EMBL" id="GIY46607.1"/>
    </source>
</evidence>
<comment type="caution">
    <text evidence="1">The sequence shown here is derived from an EMBL/GenBank/DDBJ whole genome shotgun (WGS) entry which is preliminary data.</text>
</comment>
<dbReference type="Proteomes" id="UP001054945">
    <property type="component" value="Unassembled WGS sequence"/>
</dbReference>